<name>A0A6A2Z8Y9_HIBSY</name>
<dbReference type="PANTHER" id="PTHR32410">
    <property type="entry name" value="CYSTEINE/HISTIDINE-RICH C1 DOMAIN FAMILY PROTEIN"/>
    <property type="match status" value="1"/>
</dbReference>
<comment type="caution">
    <text evidence="1">The sequence shown here is derived from an EMBL/GenBank/DDBJ whole genome shotgun (WGS) entry which is preliminary data.</text>
</comment>
<evidence type="ECO:0000313" key="1">
    <source>
        <dbReference type="EMBL" id="KAE8688358.1"/>
    </source>
</evidence>
<reference evidence="1" key="1">
    <citation type="submission" date="2019-09" db="EMBL/GenBank/DDBJ databases">
        <title>Draft genome information of white flower Hibiscus syriacus.</title>
        <authorList>
            <person name="Kim Y.-M."/>
        </authorList>
    </citation>
    <scope>NUCLEOTIDE SEQUENCE [LARGE SCALE GENOMIC DNA]</scope>
    <source>
        <strain evidence="1">YM2019G1</strain>
    </source>
</reference>
<dbReference type="PANTHER" id="PTHR32410:SF216">
    <property type="entry name" value="PHORBOL-ESTER_DAG-TYPE DOMAIN-CONTAINING PROTEIN"/>
    <property type="match status" value="1"/>
</dbReference>
<dbReference type="InterPro" id="IPR046349">
    <property type="entry name" value="C1-like_sf"/>
</dbReference>
<accession>A0A6A2Z8Y9</accession>
<proteinExistence type="predicted"/>
<dbReference type="SUPFAM" id="SSF57889">
    <property type="entry name" value="Cysteine-rich domain"/>
    <property type="match status" value="1"/>
</dbReference>
<dbReference type="AlphaFoldDB" id="A0A6A2Z8Y9"/>
<organism evidence="1 2">
    <name type="scientific">Hibiscus syriacus</name>
    <name type="common">Rose of Sharon</name>
    <dbReference type="NCBI Taxonomy" id="106335"/>
    <lineage>
        <taxon>Eukaryota</taxon>
        <taxon>Viridiplantae</taxon>
        <taxon>Streptophyta</taxon>
        <taxon>Embryophyta</taxon>
        <taxon>Tracheophyta</taxon>
        <taxon>Spermatophyta</taxon>
        <taxon>Magnoliopsida</taxon>
        <taxon>eudicotyledons</taxon>
        <taxon>Gunneridae</taxon>
        <taxon>Pentapetalae</taxon>
        <taxon>rosids</taxon>
        <taxon>malvids</taxon>
        <taxon>Malvales</taxon>
        <taxon>Malvaceae</taxon>
        <taxon>Malvoideae</taxon>
        <taxon>Hibiscus</taxon>
    </lineage>
</organism>
<evidence type="ECO:0000313" key="2">
    <source>
        <dbReference type="Proteomes" id="UP000436088"/>
    </source>
</evidence>
<keyword evidence="2" id="KW-1185">Reference proteome</keyword>
<dbReference type="Proteomes" id="UP000436088">
    <property type="component" value="Unassembled WGS sequence"/>
</dbReference>
<gene>
    <name evidence="1" type="ORF">F3Y22_tig00110987pilonHSYRG00008</name>
</gene>
<protein>
    <recommendedName>
        <fullName evidence="3">DC1 domain-containing protein</fullName>
    </recommendedName>
</protein>
<dbReference type="InterPro" id="IPR053192">
    <property type="entry name" value="Vacuole_Formation_Reg"/>
</dbReference>
<sequence length="118" mass="13493">MKLECGSYSCVKPGCNYVVHVNCALEDSNLYEVIEEYCRCEELNADTQSSITRVIEVNEDGEATKIEHFSHEGHCLVLADKMEDETDRKCDGFYYCSESDCHFCLHKNCAELPRIKPL</sequence>
<evidence type="ECO:0008006" key="3">
    <source>
        <dbReference type="Google" id="ProtNLM"/>
    </source>
</evidence>
<dbReference type="EMBL" id="VEPZ02001190">
    <property type="protein sequence ID" value="KAE8688358.1"/>
    <property type="molecule type" value="Genomic_DNA"/>
</dbReference>